<accession>V4U659</accession>
<dbReference type="Gene3D" id="3.80.10.10">
    <property type="entry name" value="Ribonuclease Inhibitor"/>
    <property type="match status" value="1"/>
</dbReference>
<dbReference type="Pfam" id="PF00646">
    <property type="entry name" value="F-box"/>
    <property type="match status" value="1"/>
</dbReference>
<dbReference type="KEGG" id="cic:CICLE_v10015846mg"/>
<protein>
    <recommendedName>
        <fullName evidence="1">F-box domain-containing protein</fullName>
    </recommendedName>
</protein>
<reference evidence="2 3" key="1">
    <citation type="submission" date="2013-10" db="EMBL/GenBank/DDBJ databases">
        <authorList>
            <consortium name="International Citrus Genome Consortium"/>
            <person name="Jenkins J."/>
            <person name="Schmutz J."/>
            <person name="Prochnik S."/>
            <person name="Rokhsar D."/>
            <person name="Gmitter F."/>
            <person name="Ollitrault P."/>
            <person name="Machado M."/>
            <person name="Talon M."/>
            <person name="Wincker P."/>
            <person name="Jaillon O."/>
            <person name="Morgante M."/>
        </authorList>
    </citation>
    <scope>NUCLEOTIDE SEQUENCE</scope>
    <source>
        <strain evidence="3">cv. Clemenules</strain>
    </source>
</reference>
<dbReference type="InterPro" id="IPR032675">
    <property type="entry name" value="LRR_dom_sf"/>
</dbReference>
<proteinExistence type="predicted"/>
<dbReference type="OrthoDB" id="10044893at2759"/>
<dbReference type="InParanoid" id="V4U659"/>
<dbReference type="EMBL" id="KI536312">
    <property type="protein sequence ID" value="ESR61432.1"/>
    <property type="molecule type" value="Genomic_DNA"/>
</dbReference>
<evidence type="ECO:0000313" key="2">
    <source>
        <dbReference type="EMBL" id="ESR61432.1"/>
    </source>
</evidence>
<gene>
    <name evidence="2" type="ORF">CICLE_v10015846mg</name>
</gene>
<dbReference type="FunCoup" id="V4U659">
    <property type="interactions" value="875"/>
</dbReference>
<name>V4U659_CITCL</name>
<dbReference type="STRING" id="85681.V4U659"/>
<dbReference type="PANTHER" id="PTHR13382:SF16">
    <property type="entry name" value="F-BOX PROTEIN SKIP28"/>
    <property type="match status" value="1"/>
</dbReference>
<evidence type="ECO:0000259" key="1">
    <source>
        <dbReference type="Pfam" id="PF00646"/>
    </source>
</evidence>
<dbReference type="GO" id="GO:0005737">
    <property type="term" value="C:cytoplasm"/>
    <property type="evidence" value="ECO:0007669"/>
    <property type="project" value="TreeGrafter"/>
</dbReference>
<dbReference type="PANTHER" id="PTHR13382">
    <property type="entry name" value="MITOCHONDRIAL ATP SYNTHASE COUPLING FACTOR B"/>
    <property type="match status" value="1"/>
</dbReference>
<dbReference type="InterPro" id="IPR001810">
    <property type="entry name" value="F-box_dom"/>
</dbReference>
<dbReference type="Proteomes" id="UP000030687">
    <property type="component" value="Unassembled WGS sequence"/>
</dbReference>
<dbReference type="OMA" id="CEECGGC"/>
<dbReference type="SUPFAM" id="SSF52047">
    <property type="entry name" value="RNI-like"/>
    <property type="match status" value="1"/>
</dbReference>
<dbReference type="AlphaFoldDB" id="V4U659"/>
<organism evidence="2 3">
    <name type="scientific">Citrus clementina</name>
    <name type="common">Clementine</name>
    <name type="synonym">Citrus deliciosa x Citrus sinensis</name>
    <dbReference type="NCBI Taxonomy" id="85681"/>
    <lineage>
        <taxon>Eukaryota</taxon>
        <taxon>Viridiplantae</taxon>
        <taxon>Streptophyta</taxon>
        <taxon>Embryophyta</taxon>
        <taxon>Tracheophyta</taxon>
        <taxon>Spermatophyta</taxon>
        <taxon>Magnoliopsida</taxon>
        <taxon>eudicotyledons</taxon>
        <taxon>Gunneridae</taxon>
        <taxon>Pentapetalae</taxon>
        <taxon>rosids</taxon>
        <taxon>malvids</taxon>
        <taxon>Sapindales</taxon>
        <taxon>Rutaceae</taxon>
        <taxon>Aurantioideae</taxon>
        <taxon>Citrus</taxon>
    </lineage>
</organism>
<keyword evidence="3" id="KW-1185">Reference proteome</keyword>
<dbReference type="Gramene" id="ESR61432">
    <property type="protein sequence ID" value="ESR61432"/>
    <property type="gene ID" value="CICLE_v10015846mg"/>
</dbReference>
<feature type="domain" description="F-box" evidence="1">
    <location>
        <begin position="43"/>
        <end position="78"/>
    </location>
</feature>
<evidence type="ECO:0000313" key="3">
    <source>
        <dbReference type="Proteomes" id="UP000030687"/>
    </source>
</evidence>
<dbReference type="eggNOG" id="ENOG502R97J">
    <property type="taxonomic scope" value="Eukaryota"/>
</dbReference>
<dbReference type="InterPro" id="IPR050648">
    <property type="entry name" value="F-box_LRR-repeat"/>
</dbReference>
<sequence length="339" mass="38460">METANVEYNEQEAMETSMKMMSIRPSSSFSSVDSINEEEPRPPHEALFLALAYLPLFELLAMSVVCLSLRDAVNKDILPWLNIIVDRPLNRRLSDEILMKITSKANGRLTTLALINCVRITNAGLQRVIEKNPFIKKLYIPGCTGLSPQGVIEAVEKLSENDHTLEILHISGVYNITKEHLRTLHSHLKLNSSRQNEQKRQPILYHKARHYPVLVNRENDHSIDVEICPSCSEVRMVFDCSKQLCKGKPPARCCRGCYHCIPRCAECGGCIQPEEMEDAVCNDMLCSDCWLQLPKCNLCNKPYCRQHANLGSNSSCSSGFICDICQYQNQKCYSEEFLN</sequence>